<evidence type="ECO:0000313" key="2">
    <source>
        <dbReference type="EMBL" id="KKN54102.1"/>
    </source>
</evidence>
<dbReference type="AlphaFoldDB" id="A0A0F9RVU5"/>
<dbReference type="EMBL" id="LAZR01000943">
    <property type="protein sequence ID" value="KKN54102.1"/>
    <property type="molecule type" value="Genomic_DNA"/>
</dbReference>
<keyword evidence="1" id="KW-0812">Transmembrane</keyword>
<organism evidence="2">
    <name type="scientific">marine sediment metagenome</name>
    <dbReference type="NCBI Taxonomy" id="412755"/>
    <lineage>
        <taxon>unclassified sequences</taxon>
        <taxon>metagenomes</taxon>
        <taxon>ecological metagenomes</taxon>
    </lineage>
</organism>
<keyword evidence="1" id="KW-0472">Membrane</keyword>
<keyword evidence="1" id="KW-1133">Transmembrane helix</keyword>
<accession>A0A0F9RVU5</accession>
<gene>
    <name evidence="2" type="ORF">LCGC14_0595960</name>
</gene>
<name>A0A0F9RVU5_9ZZZZ</name>
<comment type="caution">
    <text evidence="2">The sequence shown here is derived from an EMBL/GenBank/DDBJ whole genome shotgun (WGS) entry which is preliminary data.</text>
</comment>
<protein>
    <submittedName>
        <fullName evidence="2">Uncharacterized protein</fullName>
    </submittedName>
</protein>
<proteinExistence type="predicted"/>
<feature type="transmembrane region" description="Helical" evidence="1">
    <location>
        <begin position="17"/>
        <end position="36"/>
    </location>
</feature>
<reference evidence="2" key="1">
    <citation type="journal article" date="2015" name="Nature">
        <title>Complex archaea that bridge the gap between prokaryotes and eukaryotes.</title>
        <authorList>
            <person name="Spang A."/>
            <person name="Saw J.H."/>
            <person name="Jorgensen S.L."/>
            <person name="Zaremba-Niedzwiedzka K."/>
            <person name="Martijn J."/>
            <person name="Lind A.E."/>
            <person name="van Eijk R."/>
            <person name="Schleper C."/>
            <person name="Guy L."/>
            <person name="Ettema T.J."/>
        </authorList>
    </citation>
    <scope>NUCLEOTIDE SEQUENCE</scope>
</reference>
<feature type="non-terminal residue" evidence="2">
    <location>
        <position position="107"/>
    </location>
</feature>
<sequence>MVIPFFSVIGSYPNPNASLGLIIGFLFILFFSFFFFESFKPFLVGGLLLLINFFKKIYNKDEDSRRSLKSDYDNYIKAQEYMNSINASFQMIATDINRRFWFSMENN</sequence>
<evidence type="ECO:0000256" key="1">
    <source>
        <dbReference type="SAM" id="Phobius"/>
    </source>
</evidence>